<protein>
    <submittedName>
        <fullName evidence="1">Uncharacterized protein</fullName>
    </submittedName>
</protein>
<proteinExistence type="predicted"/>
<sequence length="110" mass="12205">MSISRHKQGAAIDEEKARTAGAGRVIWSTMGGFFKKKWGFPCAGERLRMPLVPGMRATVASPSLAEMGIYSFISRPLDEAFGQVRRLHQIGQRARAAVNNRMASRQSERN</sequence>
<dbReference type="EMBL" id="SMTL01000001">
    <property type="protein sequence ID" value="TDK38827.1"/>
    <property type="molecule type" value="Genomic_DNA"/>
</dbReference>
<dbReference type="AlphaFoldDB" id="A0A4R5ULV0"/>
<evidence type="ECO:0000313" key="2">
    <source>
        <dbReference type="Proteomes" id="UP000295238"/>
    </source>
</evidence>
<accession>A0A4R5ULV0</accession>
<dbReference type="Proteomes" id="UP000295238">
    <property type="component" value="Unassembled WGS sequence"/>
</dbReference>
<dbReference type="RefSeq" id="WP_133314276.1">
    <property type="nucleotide sequence ID" value="NZ_SMTL01000001.1"/>
</dbReference>
<organism evidence="1 2">
    <name type="scientific">Rhizobium deserti</name>
    <dbReference type="NCBI Taxonomy" id="2547961"/>
    <lineage>
        <taxon>Bacteria</taxon>
        <taxon>Pseudomonadati</taxon>
        <taxon>Pseudomonadota</taxon>
        <taxon>Alphaproteobacteria</taxon>
        <taxon>Hyphomicrobiales</taxon>
        <taxon>Rhizobiaceae</taxon>
        <taxon>Rhizobium/Agrobacterium group</taxon>
        <taxon>Rhizobium</taxon>
    </lineage>
</organism>
<comment type="caution">
    <text evidence="1">The sequence shown here is derived from an EMBL/GenBank/DDBJ whole genome shotgun (WGS) entry which is preliminary data.</text>
</comment>
<name>A0A4R5ULV0_9HYPH</name>
<evidence type="ECO:0000313" key="1">
    <source>
        <dbReference type="EMBL" id="TDK38827.1"/>
    </source>
</evidence>
<gene>
    <name evidence="1" type="ORF">E2F50_01390</name>
</gene>
<reference evidence="1 2" key="1">
    <citation type="submission" date="2019-03" db="EMBL/GenBank/DDBJ databases">
        <title>Rhizobium sp. nov., an bacterium isolated from biocrust in Mu Us Desert.</title>
        <authorList>
            <person name="Lixiong L."/>
        </authorList>
    </citation>
    <scope>NUCLEOTIDE SEQUENCE [LARGE SCALE GENOMIC DNA]</scope>
    <source>
        <strain evidence="1 2">SPY-1</strain>
    </source>
</reference>
<keyword evidence="2" id="KW-1185">Reference proteome</keyword>